<dbReference type="RefSeq" id="WP_308986811.1">
    <property type="nucleotide sequence ID" value="NZ_JARXIC010000074.1"/>
</dbReference>
<comment type="caution">
    <text evidence="2">The sequence shown here is derived from an EMBL/GenBank/DDBJ whole genome shotgun (WGS) entry which is preliminary data.</text>
</comment>
<organism evidence="2 3">
    <name type="scientific">Thalassobacterium sedimentorum</name>
    <dbReference type="NCBI Taxonomy" id="3041258"/>
    <lineage>
        <taxon>Bacteria</taxon>
        <taxon>Pseudomonadati</taxon>
        <taxon>Verrucomicrobiota</taxon>
        <taxon>Opitutia</taxon>
        <taxon>Puniceicoccales</taxon>
        <taxon>Coraliomargaritaceae</taxon>
        <taxon>Thalassobacterium</taxon>
    </lineage>
</organism>
<evidence type="ECO:0000256" key="1">
    <source>
        <dbReference type="SAM" id="SignalP"/>
    </source>
</evidence>
<accession>A0ABU1ANL5</accession>
<reference evidence="2 3" key="1">
    <citation type="submission" date="2023-04" db="EMBL/GenBank/DDBJ databases">
        <title>A novel bacteria isolated from coastal sediment.</title>
        <authorList>
            <person name="Liu X.-J."/>
            <person name="Du Z.-J."/>
        </authorList>
    </citation>
    <scope>NUCLEOTIDE SEQUENCE [LARGE SCALE GENOMIC DNA]</scope>
    <source>
        <strain evidence="2 3">SDUM461004</strain>
    </source>
</reference>
<dbReference type="EMBL" id="JARXIC010000074">
    <property type="protein sequence ID" value="MDQ8196377.1"/>
    <property type="molecule type" value="Genomic_DNA"/>
</dbReference>
<proteinExistence type="predicted"/>
<name>A0ABU1ANL5_9BACT</name>
<gene>
    <name evidence="2" type="ORF">QEH59_18245</name>
</gene>
<evidence type="ECO:0000313" key="2">
    <source>
        <dbReference type="EMBL" id="MDQ8196377.1"/>
    </source>
</evidence>
<dbReference type="Proteomes" id="UP001243717">
    <property type="component" value="Unassembled WGS sequence"/>
</dbReference>
<protein>
    <submittedName>
        <fullName evidence="2">Uncharacterized protein</fullName>
    </submittedName>
</protein>
<sequence>MNKIILVALLACPFLAQANLFEMFTKGTSSEYQHDADIVRLNDLEALWNLVTEYKEKTGKFPLEGESDKPHYVEIATKEQKKALNGQPPYPIEKTSAKEFQELLRKELGDDIDLPFDPQRVGDSKPTLYLYMILGDRFVLAIHVHEEYPFSKQVGRYYHKVEVSNQAYLPQSIYDGSLLFSSEDFKASKNREMHKPGYFEGLRKSIREEGAF</sequence>
<feature type="signal peptide" evidence="1">
    <location>
        <begin position="1"/>
        <end position="18"/>
    </location>
</feature>
<keyword evidence="1" id="KW-0732">Signal</keyword>
<feature type="chain" id="PRO_5047061472" evidence="1">
    <location>
        <begin position="19"/>
        <end position="212"/>
    </location>
</feature>
<evidence type="ECO:0000313" key="3">
    <source>
        <dbReference type="Proteomes" id="UP001243717"/>
    </source>
</evidence>
<keyword evidence="3" id="KW-1185">Reference proteome</keyword>